<name>A0A4D9DXB0_9SAUR</name>
<proteinExistence type="predicted"/>
<gene>
    <name evidence="1" type="ORF">DR999_PMT18607</name>
</gene>
<protein>
    <submittedName>
        <fullName evidence="1">THO complex subunit 6-like protein</fullName>
    </submittedName>
</protein>
<dbReference type="Proteomes" id="UP000297703">
    <property type="component" value="Unassembled WGS sequence"/>
</dbReference>
<reference evidence="1 2" key="2">
    <citation type="submission" date="2019-04" db="EMBL/GenBank/DDBJ databases">
        <title>The genome sequence of big-headed turtle.</title>
        <authorList>
            <person name="Gong S."/>
        </authorList>
    </citation>
    <scope>NUCLEOTIDE SEQUENCE [LARGE SCALE GENOMIC DNA]</scope>
    <source>
        <strain evidence="1">DO16091913</strain>
        <tissue evidence="1">Muscle</tissue>
    </source>
</reference>
<keyword evidence="2" id="KW-1185">Reference proteome</keyword>
<reference evidence="1 2" key="1">
    <citation type="submission" date="2019-04" db="EMBL/GenBank/DDBJ databases">
        <title>Draft genome of the big-headed turtle Platysternon megacephalum.</title>
        <authorList>
            <person name="Gong S."/>
        </authorList>
    </citation>
    <scope>NUCLEOTIDE SEQUENCE [LARGE SCALE GENOMIC DNA]</scope>
    <source>
        <strain evidence="1">DO16091913</strain>
        <tissue evidence="1">Muscle</tissue>
    </source>
</reference>
<organism evidence="1 2">
    <name type="scientific">Platysternon megacephalum</name>
    <name type="common">big-headed turtle</name>
    <dbReference type="NCBI Taxonomy" id="55544"/>
    <lineage>
        <taxon>Eukaryota</taxon>
        <taxon>Metazoa</taxon>
        <taxon>Chordata</taxon>
        <taxon>Craniata</taxon>
        <taxon>Vertebrata</taxon>
        <taxon>Euteleostomi</taxon>
        <taxon>Archelosauria</taxon>
        <taxon>Testudinata</taxon>
        <taxon>Testudines</taxon>
        <taxon>Cryptodira</taxon>
        <taxon>Durocryptodira</taxon>
        <taxon>Testudinoidea</taxon>
        <taxon>Platysternidae</taxon>
        <taxon>Platysternon</taxon>
    </lineage>
</organism>
<dbReference type="EMBL" id="QXTE01000334">
    <property type="protein sequence ID" value="TFJ99363.1"/>
    <property type="molecule type" value="Genomic_DNA"/>
</dbReference>
<dbReference type="AlphaFoldDB" id="A0A4D9DXB0"/>
<comment type="caution">
    <text evidence="1">The sequence shown here is derived from an EMBL/GenBank/DDBJ whole genome shotgun (WGS) entry which is preliminary data.</text>
</comment>
<evidence type="ECO:0000313" key="1">
    <source>
        <dbReference type="EMBL" id="TFJ99363.1"/>
    </source>
</evidence>
<sequence>MIILYKTLHRFKELQTFSCLKAFAKEIPLFSCLYNAKSVASSQNALLLCLQPERDKHTEQNEHLRLTVQISPNYGQPCVPCYILTCLPCECRCQVSETAGFRHVTAERFGCSGLF</sequence>
<evidence type="ECO:0000313" key="2">
    <source>
        <dbReference type="Proteomes" id="UP000297703"/>
    </source>
</evidence>
<accession>A0A4D9DXB0</accession>